<dbReference type="Proteomes" id="UP001163324">
    <property type="component" value="Chromosome 2"/>
</dbReference>
<protein>
    <submittedName>
        <fullName evidence="1">Uncharacterized protein</fullName>
    </submittedName>
</protein>
<sequence>MARRPIRIGNASGVIGDGIDQVHRLASSGAVDAITADYLAEFNIALRAAELRARPDRGYEPGFLEQLAWAGGAGARAVAASGVKVVHNGGAQNPHALAVEVDAYFRSLGLRDIKVAWVEGDNVTDEVREGRLTGLRHLDHDGVVFDGSSSSAETNPILAANIYTGQRGIVKALEEGADIVVCGRCCDASPVMGLATWWHSWSPTPSPSSSSSSAPNHYLDALAGSLVAGHLIECSAYVTGGNFCGQREVPDLDDIGYPVAEVAADGTAVLTKCEGTGGAVTVDTCTAQLLYEIQGERYLNPDVTALLSGARLETLGGDGGSGGSGGRRTPDRVRLSGVIGLPPPETAKVSVCLHGGYQAELSAYATGLDVDFKFDLLRDQLTKRLARAQAEEEQQQKQQGNGEANSGGGGGFSTFSVEKYGSCPPDPRTQREGTVQFRIFAQGPSRDAFRRFRQAVSFVGMQTFCGFHVGMDWRTAAPRPYVKYFPALMPQDAAPDMTVHFVSGERHAVAPRPSLPGAGPQAPVARQRVPTPSPPPPPPSSSSSLSSSVPSSLHEPTTLLQPGETVKRPLGDLLFARSGDKGGNSNVGFWSPSPSAYPWARSFLTVPRLVQLLGDDWDDRYAVERCEFPHLRAVHFVIKGLLQDGVCSSNVLDGFGKSVGEFLRARLVDMPSELVQLEDRRRQEAMALAARQLSQL</sequence>
<organism evidence="1 2">
    <name type="scientific">Trichothecium roseum</name>
    <dbReference type="NCBI Taxonomy" id="47278"/>
    <lineage>
        <taxon>Eukaryota</taxon>
        <taxon>Fungi</taxon>
        <taxon>Dikarya</taxon>
        <taxon>Ascomycota</taxon>
        <taxon>Pezizomycotina</taxon>
        <taxon>Sordariomycetes</taxon>
        <taxon>Hypocreomycetidae</taxon>
        <taxon>Hypocreales</taxon>
        <taxon>Hypocreales incertae sedis</taxon>
        <taxon>Trichothecium</taxon>
    </lineage>
</organism>
<evidence type="ECO:0000313" key="2">
    <source>
        <dbReference type="Proteomes" id="UP001163324"/>
    </source>
</evidence>
<dbReference type="EMBL" id="CM047941">
    <property type="protein sequence ID" value="KAI9902331.1"/>
    <property type="molecule type" value="Genomic_DNA"/>
</dbReference>
<reference evidence="1" key="1">
    <citation type="submission" date="2022-10" db="EMBL/GenBank/DDBJ databases">
        <title>Complete Genome of Trichothecium roseum strain YXFP-22015, a Plant Pathogen Isolated from Citrus.</title>
        <authorList>
            <person name="Wang Y."/>
            <person name="Zhu L."/>
        </authorList>
    </citation>
    <scope>NUCLEOTIDE SEQUENCE</scope>
    <source>
        <strain evidence="1">YXFP-22015</strain>
    </source>
</reference>
<evidence type="ECO:0000313" key="1">
    <source>
        <dbReference type="EMBL" id="KAI9902331.1"/>
    </source>
</evidence>
<proteinExistence type="predicted"/>
<gene>
    <name evidence="1" type="ORF">N3K66_001683</name>
</gene>
<comment type="caution">
    <text evidence="1">The sequence shown here is derived from an EMBL/GenBank/DDBJ whole genome shotgun (WGS) entry which is preliminary data.</text>
</comment>
<keyword evidence="2" id="KW-1185">Reference proteome</keyword>
<name>A0ACC0V8V7_9HYPO</name>
<accession>A0ACC0V8V7</accession>